<gene>
    <name evidence="1" type="ORF">H5P28_10955</name>
</gene>
<reference evidence="1 2" key="1">
    <citation type="submission" date="2020-07" db="EMBL/GenBank/DDBJ databases">
        <authorList>
            <person name="Feng X."/>
        </authorList>
    </citation>
    <scope>NUCLEOTIDE SEQUENCE [LARGE SCALE GENOMIC DNA]</scope>
    <source>
        <strain evidence="1 2">JCM31066</strain>
    </source>
</reference>
<evidence type="ECO:0000313" key="1">
    <source>
        <dbReference type="EMBL" id="MBC2594780.1"/>
    </source>
</evidence>
<dbReference type="EMBL" id="JACHVB010000034">
    <property type="protein sequence ID" value="MBC2594780.1"/>
    <property type="molecule type" value="Genomic_DNA"/>
</dbReference>
<name>A0A842HEX8_9BACT</name>
<keyword evidence="2" id="KW-1185">Reference proteome</keyword>
<sequence length="60" mass="6955">MKIDLSRLPAPIMETVRLFAAVEGVVLQTQEDYSRYILEDKDALEVALPYLDSDYTWHPQ</sequence>
<comment type="caution">
    <text evidence="1">The sequence shown here is derived from an EMBL/GenBank/DDBJ whole genome shotgun (WGS) entry which is preliminary data.</text>
</comment>
<accession>A0A842HEX8</accession>
<dbReference type="Proteomes" id="UP000546464">
    <property type="component" value="Unassembled WGS sequence"/>
</dbReference>
<proteinExistence type="predicted"/>
<dbReference type="RefSeq" id="WP_185675745.1">
    <property type="nucleotide sequence ID" value="NZ_JACHVB010000034.1"/>
</dbReference>
<organism evidence="1 2">
    <name type="scientific">Ruficoccus amylovorans</name>
    <dbReference type="NCBI Taxonomy" id="1804625"/>
    <lineage>
        <taxon>Bacteria</taxon>
        <taxon>Pseudomonadati</taxon>
        <taxon>Verrucomicrobiota</taxon>
        <taxon>Opitutia</taxon>
        <taxon>Puniceicoccales</taxon>
        <taxon>Cerasicoccaceae</taxon>
        <taxon>Ruficoccus</taxon>
    </lineage>
</organism>
<dbReference type="AlphaFoldDB" id="A0A842HEX8"/>
<protein>
    <submittedName>
        <fullName evidence="1">Uncharacterized protein</fullName>
    </submittedName>
</protein>
<evidence type="ECO:0000313" key="2">
    <source>
        <dbReference type="Proteomes" id="UP000546464"/>
    </source>
</evidence>